<dbReference type="HOGENOM" id="CLU_2997391_0_0_1"/>
<dbReference type="AlphaFoldDB" id="A0A0C3NK11"/>
<organism evidence="1 2">
    <name type="scientific">Pisolithus tinctorius Marx 270</name>
    <dbReference type="NCBI Taxonomy" id="870435"/>
    <lineage>
        <taxon>Eukaryota</taxon>
        <taxon>Fungi</taxon>
        <taxon>Dikarya</taxon>
        <taxon>Basidiomycota</taxon>
        <taxon>Agaricomycotina</taxon>
        <taxon>Agaricomycetes</taxon>
        <taxon>Agaricomycetidae</taxon>
        <taxon>Boletales</taxon>
        <taxon>Sclerodermatineae</taxon>
        <taxon>Pisolithaceae</taxon>
        <taxon>Pisolithus</taxon>
    </lineage>
</organism>
<evidence type="ECO:0000313" key="2">
    <source>
        <dbReference type="Proteomes" id="UP000054217"/>
    </source>
</evidence>
<dbReference type="OrthoDB" id="1724687at2759"/>
<sequence length="57" mass="6155">MNLPPMLGWDPVPPFQISRMPGVLLGSSGTGRLTPRPVQSAVRLFRLVIQKGTPSLS</sequence>
<reference evidence="2" key="2">
    <citation type="submission" date="2015-01" db="EMBL/GenBank/DDBJ databases">
        <title>Evolutionary Origins and Diversification of the Mycorrhizal Mutualists.</title>
        <authorList>
            <consortium name="DOE Joint Genome Institute"/>
            <consortium name="Mycorrhizal Genomics Consortium"/>
            <person name="Kohler A."/>
            <person name="Kuo A."/>
            <person name="Nagy L.G."/>
            <person name="Floudas D."/>
            <person name="Copeland A."/>
            <person name="Barry K.W."/>
            <person name="Cichocki N."/>
            <person name="Veneault-Fourrey C."/>
            <person name="LaButti K."/>
            <person name="Lindquist E.A."/>
            <person name="Lipzen A."/>
            <person name="Lundell T."/>
            <person name="Morin E."/>
            <person name="Murat C."/>
            <person name="Riley R."/>
            <person name="Ohm R."/>
            <person name="Sun H."/>
            <person name="Tunlid A."/>
            <person name="Henrissat B."/>
            <person name="Grigoriev I.V."/>
            <person name="Hibbett D.S."/>
            <person name="Martin F."/>
        </authorList>
    </citation>
    <scope>NUCLEOTIDE SEQUENCE [LARGE SCALE GENOMIC DNA]</scope>
    <source>
        <strain evidence="2">Marx 270</strain>
    </source>
</reference>
<gene>
    <name evidence="1" type="ORF">M404DRAFT_1007305</name>
</gene>
<dbReference type="InParanoid" id="A0A0C3NK11"/>
<name>A0A0C3NK11_PISTI</name>
<protein>
    <submittedName>
        <fullName evidence="1">Uncharacterized protein</fullName>
    </submittedName>
</protein>
<accession>A0A0C3NK11</accession>
<proteinExistence type="predicted"/>
<dbReference type="EMBL" id="KN832062">
    <property type="protein sequence ID" value="KIN95703.1"/>
    <property type="molecule type" value="Genomic_DNA"/>
</dbReference>
<keyword evidence="2" id="KW-1185">Reference proteome</keyword>
<reference evidence="1 2" key="1">
    <citation type="submission" date="2014-04" db="EMBL/GenBank/DDBJ databases">
        <authorList>
            <consortium name="DOE Joint Genome Institute"/>
            <person name="Kuo A."/>
            <person name="Kohler A."/>
            <person name="Costa M.D."/>
            <person name="Nagy L.G."/>
            <person name="Floudas D."/>
            <person name="Copeland A."/>
            <person name="Barry K.W."/>
            <person name="Cichocki N."/>
            <person name="Veneault-Fourrey C."/>
            <person name="LaButti K."/>
            <person name="Lindquist E.A."/>
            <person name="Lipzen A."/>
            <person name="Lundell T."/>
            <person name="Morin E."/>
            <person name="Murat C."/>
            <person name="Sun H."/>
            <person name="Tunlid A."/>
            <person name="Henrissat B."/>
            <person name="Grigoriev I.V."/>
            <person name="Hibbett D.S."/>
            <person name="Martin F."/>
            <person name="Nordberg H.P."/>
            <person name="Cantor M.N."/>
            <person name="Hua S.X."/>
        </authorList>
    </citation>
    <scope>NUCLEOTIDE SEQUENCE [LARGE SCALE GENOMIC DNA]</scope>
    <source>
        <strain evidence="1 2">Marx 270</strain>
    </source>
</reference>
<dbReference type="Proteomes" id="UP000054217">
    <property type="component" value="Unassembled WGS sequence"/>
</dbReference>
<evidence type="ECO:0000313" key="1">
    <source>
        <dbReference type="EMBL" id="KIN95703.1"/>
    </source>
</evidence>